<dbReference type="GO" id="GO:0030488">
    <property type="term" value="P:tRNA methylation"/>
    <property type="evidence" value="ECO:0007669"/>
    <property type="project" value="TreeGrafter"/>
</dbReference>
<feature type="domain" description="G" evidence="1">
    <location>
        <begin position="217"/>
        <end position="335"/>
    </location>
</feature>
<dbReference type="STRING" id="318479.A0A0N4UF73"/>
<evidence type="ECO:0000259" key="2">
    <source>
        <dbReference type="Pfam" id="PF10396"/>
    </source>
</evidence>
<dbReference type="InterPro" id="IPR031168">
    <property type="entry name" value="G_TrmE"/>
</dbReference>
<dbReference type="SUPFAM" id="SSF52540">
    <property type="entry name" value="P-loop containing nucleoside triphosphate hydrolases"/>
    <property type="match status" value="1"/>
</dbReference>
<dbReference type="InterPro" id="IPR018948">
    <property type="entry name" value="GTP-bd_TrmE_N"/>
</dbReference>
<dbReference type="Proteomes" id="UP000038040">
    <property type="component" value="Unplaced"/>
</dbReference>
<dbReference type="Gene3D" id="1.20.120.430">
    <property type="entry name" value="tRNA modification GTPase MnmE domain 2"/>
    <property type="match status" value="1"/>
</dbReference>
<feature type="domain" description="MnmE helical" evidence="3">
    <location>
        <begin position="127"/>
        <end position="414"/>
    </location>
</feature>
<dbReference type="OrthoDB" id="188276at2759"/>
<dbReference type="InterPro" id="IPR025867">
    <property type="entry name" value="MnmE_helical"/>
</dbReference>
<dbReference type="InterPro" id="IPR027417">
    <property type="entry name" value="P-loop_NTPase"/>
</dbReference>
<dbReference type="Pfam" id="PF12631">
    <property type="entry name" value="MnmE_helical"/>
    <property type="match status" value="1"/>
</dbReference>
<evidence type="ECO:0000259" key="3">
    <source>
        <dbReference type="Pfam" id="PF12631"/>
    </source>
</evidence>
<dbReference type="SUPFAM" id="SSF103025">
    <property type="entry name" value="Folate-binding domain"/>
    <property type="match status" value="1"/>
</dbReference>
<accession>A0A0N4UF73</accession>
<evidence type="ECO:0000313" key="7">
    <source>
        <dbReference type="WBParaSite" id="DME_0000607001-mRNA-1"/>
    </source>
</evidence>
<reference evidence="4 6" key="2">
    <citation type="submission" date="2018-11" db="EMBL/GenBank/DDBJ databases">
        <authorList>
            <consortium name="Pathogen Informatics"/>
        </authorList>
    </citation>
    <scope>NUCLEOTIDE SEQUENCE [LARGE SCALE GENOMIC DNA]</scope>
</reference>
<evidence type="ECO:0000313" key="6">
    <source>
        <dbReference type="Proteomes" id="UP000274756"/>
    </source>
</evidence>
<dbReference type="EMBL" id="UYYG01000012">
    <property type="protein sequence ID" value="VDN51036.1"/>
    <property type="molecule type" value="Genomic_DNA"/>
</dbReference>
<evidence type="ECO:0000313" key="4">
    <source>
        <dbReference type="EMBL" id="VDN51036.1"/>
    </source>
</evidence>
<dbReference type="CDD" id="cd14858">
    <property type="entry name" value="TrmE_N"/>
    <property type="match status" value="1"/>
</dbReference>
<organism evidence="5 7">
    <name type="scientific">Dracunculus medinensis</name>
    <name type="common">Guinea worm</name>
    <dbReference type="NCBI Taxonomy" id="318479"/>
    <lineage>
        <taxon>Eukaryota</taxon>
        <taxon>Metazoa</taxon>
        <taxon>Ecdysozoa</taxon>
        <taxon>Nematoda</taxon>
        <taxon>Chromadorea</taxon>
        <taxon>Rhabditida</taxon>
        <taxon>Spirurina</taxon>
        <taxon>Dracunculoidea</taxon>
        <taxon>Dracunculidae</taxon>
        <taxon>Dracunculus</taxon>
    </lineage>
</organism>
<dbReference type="PANTHER" id="PTHR42714:SF2">
    <property type="entry name" value="TRNA MODIFICATION GTPASE GTPBP3, MITOCHONDRIAL"/>
    <property type="match status" value="1"/>
</dbReference>
<sequence>MFEIGYVIRVAYRRCTIFALSSGSLPSAIAIVRTSGDKSYFCMQQLTRKKILVPRELFYSKLFTKNGELIDQAMNVFLPDTAEFFVHGSRPVVDSLCDALNEFDGVRPAKAGEFTKRAFFNSKLSFSQVQSLSFLLNAETQRQRKLAVKERALGTVVEPIRAKLIATRSSLEAAIDFADDVGMDRFKLIKNVESIINDLKSMKLQSERGSLIINGIRVVLIGRTNTGKSSLINRIAHRDVAIVSEVEGTTRDALEARVEMSSIPVIFTDTAGIRNSRDFIETEGVLRAFARVKEADIVLLVIDASTCTDIVDEVRKLMQECSVKRESHVIVVCNKADLITDKFKQFLPWKIVYTSCIIPNGWQTLIYMTGFKIVEIGDMAIVAEILRKASDYIGEITGAIVNEDILEKLFSSFCIGK</sequence>
<dbReference type="InterPro" id="IPR027266">
    <property type="entry name" value="TrmE/GcvT-like"/>
</dbReference>
<gene>
    <name evidence="4" type="ORF">DME_LOCUS1009</name>
</gene>
<dbReference type="GO" id="GO:0002098">
    <property type="term" value="P:tRNA wobble uridine modification"/>
    <property type="evidence" value="ECO:0007669"/>
    <property type="project" value="TreeGrafter"/>
</dbReference>
<keyword evidence="6" id="KW-1185">Reference proteome</keyword>
<protein>
    <submittedName>
        <fullName evidence="7">tRNA modification GTPase MnmE</fullName>
    </submittedName>
</protein>
<dbReference type="Gene3D" id="3.30.1360.120">
    <property type="entry name" value="Probable tRNA modification gtpase trme, domain 1"/>
    <property type="match status" value="1"/>
</dbReference>
<dbReference type="GO" id="GO:0005739">
    <property type="term" value="C:mitochondrion"/>
    <property type="evidence" value="ECO:0007669"/>
    <property type="project" value="TreeGrafter"/>
</dbReference>
<proteinExistence type="predicted"/>
<dbReference type="WBParaSite" id="DME_0000607001-mRNA-1">
    <property type="protein sequence ID" value="DME_0000607001-mRNA-1"/>
    <property type="gene ID" value="DME_0000607001"/>
</dbReference>
<evidence type="ECO:0000313" key="5">
    <source>
        <dbReference type="Proteomes" id="UP000038040"/>
    </source>
</evidence>
<feature type="domain" description="GTP-binding protein TrmE N-terminal" evidence="2">
    <location>
        <begin position="16"/>
        <end position="123"/>
    </location>
</feature>
<dbReference type="Gene3D" id="3.40.50.300">
    <property type="entry name" value="P-loop containing nucleotide triphosphate hydrolases"/>
    <property type="match status" value="1"/>
</dbReference>
<dbReference type="InterPro" id="IPR006073">
    <property type="entry name" value="GTP-bd"/>
</dbReference>
<dbReference type="Pfam" id="PF01926">
    <property type="entry name" value="MMR_HSR1"/>
    <property type="match status" value="1"/>
</dbReference>
<dbReference type="InterPro" id="IPR005225">
    <property type="entry name" value="Small_GTP-bd"/>
</dbReference>
<dbReference type="GO" id="GO:0005525">
    <property type="term" value="F:GTP binding"/>
    <property type="evidence" value="ECO:0007669"/>
    <property type="project" value="InterPro"/>
</dbReference>
<dbReference type="PANTHER" id="PTHR42714">
    <property type="entry name" value="TRNA MODIFICATION GTPASE GTPBP3"/>
    <property type="match status" value="1"/>
</dbReference>
<dbReference type="CDD" id="cd04164">
    <property type="entry name" value="trmE"/>
    <property type="match status" value="1"/>
</dbReference>
<dbReference type="Pfam" id="PF10396">
    <property type="entry name" value="TrmE_N"/>
    <property type="match status" value="1"/>
</dbReference>
<dbReference type="Proteomes" id="UP000274756">
    <property type="component" value="Unassembled WGS sequence"/>
</dbReference>
<dbReference type="InterPro" id="IPR027368">
    <property type="entry name" value="MnmE_dom2"/>
</dbReference>
<reference evidence="7" key="1">
    <citation type="submission" date="2017-02" db="UniProtKB">
        <authorList>
            <consortium name="WormBaseParasite"/>
        </authorList>
    </citation>
    <scope>IDENTIFICATION</scope>
</reference>
<dbReference type="AlphaFoldDB" id="A0A0N4UF73"/>
<dbReference type="NCBIfam" id="TIGR00231">
    <property type="entry name" value="small_GTP"/>
    <property type="match status" value="1"/>
</dbReference>
<evidence type="ECO:0000259" key="1">
    <source>
        <dbReference type="Pfam" id="PF01926"/>
    </source>
</evidence>
<name>A0A0N4UF73_DRAME</name>